<sequence length="202" mass="23613">HICQLNFSAMSWIQQRVTDEEIANLLMYLRCIWTTNKKVHIILKGDTRKNLIMDIEMKEWTTVNCNSSTRVCPTCRLSNHFTHKNRIYKFDTLESNYALSCFDDIQNDWVKLVDFTLESPVIICQCSTEVIMDGTRIFIITLGEEYHLRKIIILELEPTLRDRAEGEIHKNEVLKEMGKEVLPRGLVTRIHRDTRGDSLVPS</sequence>
<dbReference type="AlphaFoldDB" id="A0AAN5D7Z1"/>
<evidence type="ECO:0000313" key="2">
    <source>
        <dbReference type="Proteomes" id="UP001328107"/>
    </source>
</evidence>
<name>A0AAN5D7Z1_9BILA</name>
<feature type="non-terminal residue" evidence="1">
    <location>
        <position position="202"/>
    </location>
</feature>
<evidence type="ECO:0000313" key="1">
    <source>
        <dbReference type="EMBL" id="GMR58473.1"/>
    </source>
</evidence>
<dbReference type="Proteomes" id="UP001328107">
    <property type="component" value="Unassembled WGS sequence"/>
</dbReference>
<keyword evidence="2" id="KW-1185">Reference proteome</keyword>
<reference evidence="2" key="1">
    <citation type="submission" date="2022-10" db="EMBL/GenBank/DDBJ databases">
        <title>Genome assembly of Pristionchus species.</title>
        <authorList>
            <person name="Yoshida K."/>
            <person name="Sommer R.J."/>
        </authorList>
    </citation>
    <scope>NUCLEOTIDE SEQUENCE [LARGE SCALE GENOMIC DNA]</scope>
    <source>
        <strain evidence="2">RS5460</strain>
    </source>
</reference>
<dbReference type="EMBL" id="BTRK01000006">
    <property type="protein sequence ID" value="GMR58473.1"/>
    <property type="molecule type" value="Genomic_DNA"/>
</dbReference>
<gene>
    <name evidence="1" type="ORF">PMAYCL1PPCAC_28668</name>
</gene>
<organism evidence="1 2">
    <name type="scientific">Pristionchus mayeri</name>
    <dbReference type="NCBI Taxonomy" id="1317129"/>
    <lineage>
        <taxon>Eukaryota</taxon>
        <taxon>Metazoa</taxon>
        <taxon>Ecdysozoa</taxon>
        <taxon>Nematoda</taxon>
        <taxon>Chromadorea</taxon>
        <taxon>Rhabditida</taxon>
        <taxon>Rhabditina</taxon>
        <taxon>Diplogasteromorpha</taxon>
        <taxon>Diplogasteroidea</taxon>
        <taxon>Neodiplogasteridae</taxon>
        <taxon>Pristionchus</taxon>
    </lineage>
</organism>
<comment type="caution">
    <text evidence="1">The sequence shown here is derived from an EMBL/GenBank/DDBJ whole genome shotgun (WGS) entry which is preliminary data.</text>
</comment>
<feature type="non-terminal residue" evidence="1">
    <location>
        <position position="1"/>
    </location>
</feature>
<protein>
    <submittedName>
        <fullName evidence="1">Uncharacterized protein</fullName>
    </submittedName>
</protein>
<accession>A0AAN5D7Z1</accession>
<proteinExistence type="predicted"/>